<keyword evidence="1" id="KW-0812">Transmembrane</keyword>
<dbReference type="InterPro" id="IPR013362">
    <property type="entry name" value="Pilus_4_PilV"/>
</dbReference>
<proteinExistence type="predicted"/>
<organism evidence="2 3">
    <name type="scientific">Marinimicrobium koreense</name>
    <dbReference type="NCBI Taxonomy" id="306545"/>
    <lineage>
        <taxon>Bacteria</taxon>
        <taxon>Pseudomonadati</taxon>
        <taxon>Pseudomonadota</taxon>
        <taxon>Gammaproteobacteria</taxon>
        <taxon>Cellvibrionales</taxon>
        <taxon>Cellvibrionaceae</taxon>
        <taxon>Marinimicrobium</taxon>
    </lineage>
</organism>
<protein>
    <submittedName>
        <fullName evidence="2">Type IV pilus assembly protein PilV</fullName>
    </submittedName>
</protein>
<keyword evidence="1" id="KW-1133">Transmembrane helix</keyword>
<dbReference type="EMBL" id="RJUK01000004">
    <property type="protein sequence ID" value="ROQ17052.1"/>
    <property type="molecule type" value="Genomic_DNA"/>
</dbReference>
<dbReference type="RefSeq" id="WP_170162971.1">
    <property type="nucleotide sequence ID" value="NZ_JBHYFO010000024.1"/>
</dbReference>
<dbReference type="NCBIfam" id="TIGR02523">
    <property type="entry name" value="type_IV_pilV"/>
    <property type="match status" value="1"/>
</dbReference>
<keyword evidence="3" id="KW-1185">Reference proteome</keyword>
<evidence type="ECO:0000313" key="3">
    <source>
        <dbReference type="Proteomes" id="UP000273643"/>
    </source>
</evidence>
<comment type="caution">
    <text evidence="2">The sequence shown here is derived from an EMBL/GenBank/DDBJ whole genome shotgun (WGS) entry which is preliminary data.</text>
</comment>
<feature type="transmembrane region" description="Helical" evidence="1">
    <location>
        <begin position="12"/>
        <end position="34"/>
    </location>
</feature>
<reference evidence="2 3" key="1">
    <citation type="submission" date="2018-11" db="EMBL/GenBank/DDBJ databases">
        <title>Genomic Encyclopedia of Type Strains, Phase IV (KMG-IV): sequencing the most valuable type-strain genomes for metagenomic binning, comparative biology and taxonomic classification.</title>
        <authorList>
            <person name="Goeker M."/>
        </authorList>
    </citation>
    <scope>NUCLEOTIDE SEQUENCE [LARGE SCALE GENOMIC DNA]</scope>
    <source>
        <strain evidence="2 3">DSM 16974</strain>
    </source>
</reference>
<accession>A0A3N1NEE8</accession>
<keyword evidence="1" id="KW-0472">Membrane</keyword>
<sequence length="149" mass="16344">MSLNSSHKQSGAGLIEVLVTVLILATSLLAMGALQNRSLQFNHSAYLRSQANILAYDIMDRMRINRDRIDSYDGYDFGDDAPAGNSLAATDVQEWLDRLERTLPGGEGAIDCDANQLCTISLRWVDEDAAPDEAGEDAQLVTFTYSSRI</sequence>
<evidence type="ECO:0000256" key="1">
    <source>
        <dbReference type="SAM" id="Phobius"/>
    </source>
</evidence>
<dbReference type="Proteomes" id="UP000273643">
    <property type="component" value="Unassembled WGS sequence"/>
</dbReference>
<name>A0A3N1NEE8_9GAMM</name>
<evidence type="ECO:0000313" key="2">
    <source>
        <dbReference type="EMBL" id="ROQ17052.1"/>
    </source>
</evidence>
<dbReference type="AlphaFoldDB" id="A0A3N1NEE8"/>
<gene>
    <name evidence="2" type="ORF">EDC38_3167</name>
</gene>